<dbReference type="AlphaFoldDB" id="A0A167HFZ8"/>
<dbReference type="RefSeq" id="WP_068591689.1">
    <property type="nucleotide sequence ID" value="NZ_LRXL01000037.1"/>
</dbReference>
<organism evidence="4 5">
    <name type="scientific">Cochleicola gelatinilyticus</name>
    <dbReference type="NCBI Taxonomy" id="1763537"/>
    <lineage>
        <taxon>Bacteria</taxon>
        <taxon>Pseudomonadati</taxon>
        <taxon>Bacteroidota</taxon>
        <taxon>Flavobacteriia</taxon>
        <taxon>Flavobacteriales</taxon>
        <taxon>Flavobacteriaceae</taxon>
        <taxon>Cochleicola</taxon>
    </lineage>
</organism>
<dbReference type="OrthoDB" id="9811314at2"/>
<feature type="domain" description="Peptidase M16 C-terminal" evidence="3">
    <location>
        <begin position="201"/>
        <end position="374"/>
    </location>
</feature>
<evidence type="ECO:0000259" key="3">
    <source>
        <dbReference type="Pfam" id="PF05193"/>
    </source>
</evidence>
<name>A0A167HFZ8_9FLAO</name>
<evidence type="ECO:0000313" key="4">
    <source>
        <dbReference type="EMBL" id="OAB78568.1"/>
    </source>
</evidence>
<accession>A0A167HFZ8</accession>
<dbReference type="InterPro" id="IPR011249">
    <property type="entry name" value="Metalloenz_LuxS/M16"/>
</dbReference>
<dbReference type="GO" id="GO:0046872">
    <property type="term" value="F:metal ion binding"/>
    <property type="evidence" value="ECO:0007669"/>
    <property type="project" value="InterPro"/>
</dbReference>
<reference evidence="4 5" key="1">
    <citation type="submission" date="2016-02" db="EMBL/GenBank/DDBJ databases">
        <title>Ulvibacter sp. LPB0005, isolated from Thais luteostoma.</title>
        <authorList>
            <person name="Shin S.-K."/>
            <person name="Yi H."/>
        </authorList>
    </citation>
    <scope>NUCLEOTIDE SEQUENCE [LARGE SCALE GENOMIC DNA]</scope>
    <source>
        <strain evidence="4 5">LPB0005</strain>
    </source>
</reference>
<evidence type="ECO:0000256" key="1">
    <source>
        <dbReference type="SAM" id="SignalP"/>
    </source>
</evidence>
<feature type="signal peptide" evidence="1">
    <location>
        <begin position="1"/>
        <end position="20"/>
    </location>
</feature>
<dbReference type="PANTHER" id="PTHR11851">
    <property type="entry name" value="METALLOPROTEASE"/>
    <property type="match status" value="1"/>
</dbReference>
<dbReference type="Proteomes" id="UP000077013">
    <property type="component" value="Unassembled WGS sequence"/>
</dbReference>
<dbReference type="InterPro" id="IPR007863">
    <property type="entry name" value="Peptidase_M16_C"/>
</dbReference>
<evidence type="ECO:0000259" key="2">
    <source>
        <dbReference type="Pfam" id="PF00675"/>
    </source>
</evidence>
<dbReference type="EMBL" id="LRXL01000037">
    <property type="protein sequence ID" value="OAB78568.1"/>
    <property type="molecule type" value="Genomic_DNA"/>
</dbReference>
<gene>
    <name evidence="4" type="ORF">ULVI_08240</name>
</gene>
<proteinExistence type="predicted"/>
<keyword evidence="1" id="KW-0732">Signal</keyword>
<dbReference type="Gene3D" id="3.30.830.10">
    <property type="entry name" value="Metalloenzyme, LuxS/M16 peptidase-like"/>
    <property type="match status" value="2"/>
</dbReference>
<dbReference type="Pfam" id="PF05193">
    <property type="entry name" value="Peptidase_M16_C"/>
    <property type="match status" value="2"/>
</dbReference>
<feature type="domain" description="Peptidase M16 N-terminal" evidence="2">
    <location>
        <begin position="59"/>
        <end position="178"/>
    </location>
</feature>
<dbReference type="Pfam" id="PF00675">
    <property type="entry name" value="Peptidase_M16"/>
    <property type="match status" value="1"/>
</dbReference>
<protein>
    <submittedName>
        <fullName evidence="4">Peptidase</fullName>
    </submittedName>
</protein>
<sequence length="462" mass="51229">MKTSLYIFILSLFLAVPVIAQEKETPPEGGTPKGFSLPEKEVMTFDNGLKLVLIPYGSIPKATLNITVKTGNIHETEDQTWLADLTGELMKEGSVAGYSVNDTLAGMGGNLNINTGVHTSSISTRVLSEYASDAMYALTDVLTNPKWPASEVDRLKSNMKRNVTVSLSTPSSQARQDFFSELYPDHSYGRIYPTNEQIDSYTLEDIKDFYAANYGAQRTTVYVVGKFNKQKIKQIVEEQMGDWQKGPEASYPVATPNSANTVRVIDRPGAPQSTLYYGLPVADPSNEDYVALDVMNSLLGGSFGSRITSNIREDKGYTYSPRSILNNNYRTGVWYEVADVTTEHTGASIDEIKKEITRLQNEPPTKEELKGIQNYESGIYVLQNSSPGGIIGQLNFLDVHELPESFLVDKVKNINAITPEDVQKMATKYITPENMTLIVVGDKEKIKNQVQETIKEPKKEGQ</sequence>
<evidence type="ECO:0000313" key="5">
    <source>
        <dbReference type="Proteomes" id="UP000077013"/>
    </source>
</evidence>
<dbReference type="PANTHER" id="PTHR11851:SF224">
    <property type="entry name" value="PROCESSING PROTEASE"/>
    <property type="match status" value="1"/>
</dbReference>
<feature type="domain" description="Peptidase M16 C-terminal" evidence="3">
    <location>
        <begin position="417"/>
        <end position="458"/>
    </location>
</feature>
<dbReference type="InterPro" id="IPR011765">
    <property type="entry name" value="Pept_M16_N"/>
</dbReference>
<dbReference type="STRING" id="1763537.ULVI_08240"/>
<keyword evidence="5" id="KW-1185">Reference proteome</keyword>
<dbReference type="InterPro" id="IPR050361">
    <property type="entry name" value="MPP/UQCRC_Complex"/>
</dbReference>
<feature type="chain" id="PRO_5007887571" evidence="1">
    <location>
        <begin position="21"/>
        <end position="462"/>
    </location>
</feature>
<comment type="caution">
    <text evidence="4">The sequence shown here is derived from an EMBL/GenBank/DDBJ whole genome shotgun (WGS) entry which is preliminary data.</text>
</comment>
<dbReference type="SUPFAM" id="SSF63411">
    <property type="entry name" value="LuxS/MPP-like metallohydrolase"/>
    <property type="match status" value="2"/>
</dbReference>